<dbReference type="GO" id="GO:0006260">
    <property type="term" value="P:DNA replication"/>
    <property type="evidence" value="ECO:0007669"/>
    <property type="project" value="InterPro"/>
</dbReference>
<dbReference type="GO" id="GO:0035861">
    <property type="term" value="C:site of double-strand break"/>
    <property type="evidence" value="ECO:0007669"/>
    <property type="project" value="TreeGrafter"/>
</dbReference>
<dbReference type="GO" id="GO:0006289">
    <property type="term" value="P:nucleotide-excision repair"/>
    <property type="evidence" value="ECO:0007669"/>
    <property type="project" value="TreeGrafter"/>
</dbReference>
<dbReference type="GO" id="GO:0003697">
    <property type="term" value="F:single-stranded DNA binding"/>
    <property type="evidence" value="ECO:0007669"/>
    <property type="project" value="TreeGrafter"/>
</dbReference>
<comment type="subcellular location">
    <subcellularLocation>
        <location evidence="1">Nucleus</location>
    </subcellularLocation>
</comment>
<dbReference type="EMBL" id="JAHLQT010010116">
    <property type="protein sequence ID" value="KAG7173246.1"/>
    <property type="molecule type" value="Genomic_DNA"/>
</dbReference>
<dbReference type="Proteomes" id="UP000747542">
    <property type="component" value="Unassembled WGS sequence"/>
</dbReference>
<name>A0A8J5N4M2_HOMAM</name>
<evidence type="ECO:0000256" key="3">
    <source>
        <dbReference type="ARBA" id="ARBA00023242"/>
    </source>
</evidence>
<dbReference type="GO" id="GO:0006298">
    <property type="term" value="P:mismatch repair"/>
    <property type="evidence" value="ECO:0007669"/>
    <property type="project" value="TreeGrafter"/>
</dbReference>
<keyword evidence="3" id="KW-0539">Nucleus</keyword>
<organism evidence="4 5">
    <name type="scientific">Homarus americanus</name>
    <name type="common">American lobster</name>
    <dbReference type="NCBI Taxonomy" id="6706"/>
    <lineage>
        <taxon>Eukaryota</taxon>
        <taxon>Metazoa</taxon>
        <taxon>Ecdysozoa</taxon>
        <taxon>Arthropoda</taxon>
        <taxon>Crustacea</taxon>
        <taxon>Multicrustacea</taxon>
        <taxon>Malacostraca</taxon>
        <taxon>Eumalacostraca</taxon>
        <taxon>Eucarida</taxon>
        <taxon>Decapoda</taxon>
        <taxon>Pleocyemata</taxon>
        <taxon>Astacidea</taxon>
        <taxon>Nephropoidea</taxon>
        <taxon>Nephropidae</taxon>
        <taxon>Homarus</taxon>
    </lineage>
</organism>
<evidence type="ECO:0000256" key="2">
    <source>
        <dbReference type="ARBA" id="ARBA00009761"/>
    </source>
</evidence>
<dbReference type="PANTHER" id="PTHR15114:SF1">
    <property type="entry name" value="REPLICATION PROTEIN A 14 KDA SUBUNIT"/>
    <property type="match status" value="1"/>
</dbReference>
<comment type="caution">
    <text evidence="4">The sequence shown here is derived from an EMBL/GenBank/DDBJ whole genome shotgun (WGS) entry which is preliminary data.</text>
</comment>
<sequence>MAQDPEELRMRVNGCTLARNNGRPVILLARVETVDSSRLSMNVTASDKVLIQVVLQQPLQENVEGVVEIHGTAKGRQVLANECITFPVEYTENFDMENYNYAINYMNSVVGNSWKYA</sequence>
<evidence type="ECO:0000313" key="4">
    <source>
        <dbReference type="EMBL" id="KAG7173246.1"/>
    </source>
</evidence>
<dbReference type="PANTHER" id="PTHR15114">
    <property type="entry name" value="REPLICATION PROTEIN A3"/>
    <property type="match status" value="1"/>
</dbReference>
<reference evidence="4" key="1">
    <citation type="journal article" date="2021" name="Sci. Adv.">
        <title>The American lobster genome reveals insights on longevity, neural, and immune adaptations.</title>
        <authorList>
            <person name="Polinski J.M."/>
            <person name="Zimin A.V."/>
            <person name="Clark K.F."/>
            <person name="Kohn A.B."/>
            <person name="Sadowski N."/>
            <person name="Timp W."/>
            <person name="Ptitsyn A."/>
            <person name="Khanna P."/>
            <person name="Romanova D.Y."/>
            <person name="Williams P."/>
            <person name="Greenwood S.J."/>
            <person name="Moroz L.L."/>
            <person name="Walt D.R."/>
            <person name="Bodnar A.G."/>
        </authorList>
    </citation>
    <scope>NUCLEOTIDE SEQUENCE</scope>
    <source>
        <strain evidence="4">GMGI-L3</strain>
    </source>
</reference>
<dbReference type="GO" id="GO:0005662">
    <property type="term" value="C:DNA replication factor A complex"/>
    <property type="evidence" value="ECO:0007669"/>
    <property type="project" value="TreeGrafter"/>
</dbReference>
<keyword evidence="5" id="KW-1185">Reference proteome</keyword>
<dbReference type="GO" id="GO:0006284">
    <property type="term" value="P:base-excision repair"/>
    <property type="evidence" value="ECO:0007669"/>
    <property type="project" value="TreeGrafter"/>
</dbReference>
<dbReference type="InterPro" id="IPR013970">
    <property type="entry name" value="Rfa2"/>
</dbReference>
<gene>
    <name evidence="4" type="primary">Rpa3-L</name>
    <name evidence="4" type="ORF">Hamer_G014570</name>
</gene>
<dbReference type="Pfam" id="PF08661">
    <property type="entry name" value="Rep_fac-A_3"/>
    <property type="match status" value="1"/>
</dbReference>
<dbReference type="GO" id="GO:0003684">
    <property type="term" value="F:damaged DNA binding"/>
    <property type="evidence" value="ECO:0007669"/>
    <property type="project" value="TreeGrafter"/>
</dbReference>
<dbReference type="GO" id="GO:0000724">
    <property type="term" value="P:double-strand break repair via homologous recombination"/>
    <property type="evidence" value="ECO:0007669"/>
    <property type="project" value="TreeGrafter"/>
</dbReference>
<dbReference type="OrthoDB" id="188186at2759"/>
<protein>
    <submittedName>
        <fullName evidence="4">Replication protein A 14 kDa subunit-like</fullName>
    </submittedName>
</protein>
<accession>A0A8J5N4M2</accession>
<comment type="similarity">
    <text evidence="2">Belongs to the replication factor A protein 3 family.</text>
</comment>
<evidence type="ECO:0000256" key="1">
    <source>
        <dbReference type="ARBA" id="ARBA00004123"/>
    </source>
</evidence>
<dbReference type="AlphaFoldDB" id="A0A8J5N4M2"/>
<evidence type="ECO:0000313" key="5">
    <source>
        <dbReference type="Proteomes" id="UP000747542"/>
    </source>
</evidence>
<proteinExistence type="inferred from homology"/>